<dbReference type="KEGG" id="asag:FGM00_15905"/>
<feature type="domain" description="N-acetyltransferase" evidence="4">
    <location>
        <begin position="18"/>
        <end position="174"/>
    </location>
</feature>
<accession>A0A5B7T037</accession>
<evidence type="ECO:0000313" key="5">
    <source>
        <dbReference type="EMBL" id="QCX02400.1"/>
    </source>
</evidence>
<evidence type="ECO:0000259" key="4">
    <source>
        <dbReference type="PROSITE" id="PS51186"/>
    </source>
</evidence>
<keyword evidence="1 5" id="KW-0808">Transferase</keyword>
<dbReference type="InterPro" id="IPR000182">
    <property type="entry name" value="GNAT_dom"/>
</dbReference>
<keyword evidence="6" id="KW-1185">Reference proteome</keyword>
<sequence length="183" mass="21221">MISGEYFTIDVLQLSDAPSLSKMMVENRSRFQRFFPYTLAQNLTPAASEEYIQRKKKQNTERTEFTWTIRDKKTTKIAGLIILKELDWKRGVGELAYCIGQKFEGLGWVTRTVETITKYAFSELRLRTLQIITHKTNIGSIRVAEKCGFQWQKKLVKSYTAPDGIALDMELYERYTDPEASGR</sequence>
<dbReference type="InterPro" id="IPR016181">
    <property type="entry name" value="Acyl_CoA_acyltransferase"/>
</dbReference>
<dbReference type="AlphaFoldDB" id="A0A5B7T037"/>
<proteinExistence type="inferred from homology"/>
<evidence type="ECO:0000313" key="6">
    <source>
        <dbReference type="Proteomes" id="UP000310017"/>
    </source>
</evidence>
<name>A0A5B7T037_9FLAO</name>
<comment type="similarity">
    <text evidence="3">Belongs to the acetyltransferase family. RimJ subfamily.</text>
</comment>
<evidence type="ECO:0000256" key="1">
    <source>
        <dbReference type="ARBA" id="ARBA00022679"/>
    </source>
</evidence>
<dbReference type="Pfam" id="PF13302">
    <property type="entry name" value="Acetyltransf_3"/>
    <property type="match status" value="1"/>
</dbReference>
<gene>
    <name evidence="5" type="ORF">FGM00_15905</name>
</gene>
<evidence type="ECO:0000256" key="3">
    <source>
        <dbReference type="ARBA" id="ARBA00038502"/>
    </source>
</evidence>
<dbReference type="OrthoDB" id="883856at2"/>
<organism evidence="5 6">
    <name type="scientific">Aggregatimonas sangjinii</name>
    <dbReference type="NCBI Taxonomy" id="2583587"/>
    <lineage>
        <taxon>Bacteria</taxon>
        <taxon>Pseudomonadati</taxon>
        <taxon>Bacteroidota</taxon>
        <taxon>Flavobacteriia</taxon>
        <taxon>Flavobacteriales</taxon>
        <taxon>Flavobacteriaceae</taxon>
        <taxon>Aggregatimonas</taxon>
    </lineage>
</organism>
<dbReference type="PANTHER" id="PTHR43792">
    <property type="entry name" value="GNAT FAMILY, PUTATIVE (AFU_ORTHOLOGUE AFUA_3G00765)-RELATED-RELATED"/>
    <property type="match status" value="1"/>
</dbReference>
<dbReference type="Proteomes" id="UP000310017">
    <property type="component" value="Chromosome"/>
</dbReference>
<dbReference type="EMBL" id="CP040710">
    <property type="protein sequence ID" value="QCX02400.1"/>
    <property type="molecule type" value="Genomic_DNA"/>
</dbReference>
<dbReference type="InterPro" id="IPR051531">
    <property type="entry name" value="N-acetyltransferase"/>
</dbReference>
<dbReference type="SUPFAM" id="SSF55729">
    <property type="entry name" value="Acyl-CoA N-acyltransferases (Nat)"/>
    <property type="match status" value="1"/>
</dbReference>
<keyword evidence="2" id="KW-0012">Acyltransferase</keyword>
<reference evidence="5 6" key="1">
    <citation type="submission" date="2019-05" db="EMBL/GenBank/DDBJ databases">
        <title>Genome sequencing of F202Z8.</title>
        <authorList>
            <person name="Kwon Y.M."/>
        </authorList>
    </citation>
    <scope>NUCLEOTIDE SEQUENCE [LARGE SCALE GENOMIC DNA]</scope>
    <source>
        <strain evidence="5 6">F202Z8</strain>
    </source>
</reference>
<dbReference type="GO" id="GO:0016747">
    <property type="term" value="F:acyltransferase activity, transferring groups other than amino-acyl groups"/>
    <property type="evidence" value="ECO:0007669"/>
    <property type="project" value="InterPro"/>
</dbReference>
<dbReference type="PANTHER" id="PTHR43792:SF8">
    <property type="entry name" value="[RIBOSOMAL PROTEIN US5]-ALANINE N-ACETYLTRANSFERASE"/>
    <property type="match status" value="1"/>
</dbReference>
<evidence type="ECO:0000256" key="2">
    <source>
        <dbReference type="ARBA" id="ARBA00023315"/>
    </source>
</evidence>
<protein>
    <submittedName>
        <fullName evidence="5">GNAT family N-acetyltransferase</fullName>
    </submittedName>
</protein>
<dbReference type="PROSITE" id="PS51186">
    <property type="entry name" value="GNAT"/>
    <property type="match status" value="1"/>
</dbReference>
<dbReference type="Gene3D" id="3.40.630.30">
    <property type="match status" value="1"/>
</dbReference>